<comment type="caution">
    <text evidence="1">The sequence shown here is derived from an EMBL/GenBank/DDBJ whole genome shotgun (WGS) entry which is preliminary data.</text>
</comment>
<gene>
    <name evidence="1" type="ORF">L6452_44564</name>
</gene>
<sequence>MVNTSPLDQAFTVSRSITPPPPPHTHPSFSLSIDFHFSPFSLARFSVLSLSLPSGGLKSGQKSLRFANSLLNHTQIYTLYPNCSSTNSFRYI</sequence>
<name>A0ACB8XGG6_ARCLA</name>
<reference evidence="2" key="1">
    <citation type="journal article" date="2022" name="Mol. Ecol. Resour.">
        <title>The genomes of chicory, endive, great burdock and yacon provide insights into Asteraceae palaeo-polyploidization history and plant inulin production.</title>
        <authorList>
            <person name="Fan W."/>
            <person name="Wang S."/>
            <person name="Wang H."/>
            <person name="Wang A."/>
            <person name="Jiang F."/>
            <person name="Liu H."/>
            <person name="Zhao H."/>
            <person name="Xu D."/>
            <person name="Zhang Y."/>
        </authorList>
    </citation>
    <scope>NUCLEOTIDE SEQUENCE [LARGE SCALE GENOMIC DNA]</scope>
    <source>
        <strain evidence="2">cv. Niubang</strain>
    </source>
</reference>
<proteinExistence type="predicted"/>
<evidence type="ECO:0000313" key="1">
    <source>
        <dbReference type="EMBL" id="KAI3665929.1"/>
    </source>
</evidence>
<accession>A0ACB8XGG6</accession>
<keyword evidence="2" id="KW-1185">Reference proteome</keyword>
<evidence type="ECO:0000313" key="2">
    <source>
        <dbReference type="Proteomes" id="UP001055879"/>
    </source>
</evidence>
<dbReference type="Proteomes" id="UP001055879">
    <property type="component" value="Linkage Group LG18"/>
</dbReference>
<organism evidence="1 2">
    <name type="scientific">Arctium lappa</name>
    <name type="common">Greater burdock</name>
    <name type="synonym">Lappa major</name>
    <dbReference type="NCBI Taxonomy" id="4217"/>
    <lineage>
        <taxon>Eukaryota</taxon>
        <taxon>Viridiplantae</taxon>
        <taxon>Streptophyta</taxon>
        <taxon>Embryophyta</taxon>
        <taxon>Tracheophyta</taxon>
        <taxon>Spermatophyta</taxon>
        <taxon>Magnoliopsida</taxon>
        <taxon>eudicotyledons</taxon>
        <taxon>Gunneridae</taxon>
        <taxon>Pentapetalae</taxon>
        <taxon>asterids</taxon>
        <taxon>campanulids</taxon>
        <taxon>Asterales</taxon>
        <taxon>Asteraceae</taxon>
        <taxon>Carduoideae</taxon>
        <taxon>Cardueae</taxon>
        <taxon>Arctiinae</taxon>
        <taxon>Arctium</taxon>
    </lineage>
</organism>
<protein>
    <submittedName>
        <fullName evidence="1">Uncharacterized protein</fullName>
    </submittedName>
</protein>
<dbReference type="EMBL" id="CM042064">
    <property type="protein sequence ID" value="KAI3665929.1"/>
    <property type="molecule type" value="Genomic_DNA"/>
</dbReference>
<reference evidence="1 2" key="2">
    <citation type="journal article" date="2022" name="Mol. Ecol. Resour.">
        <title>The genomes of chicory, endive, great burdock and yacon provide insights into Asteraceae paleo-polyploidization history and plant inulin production.</title>
        <authorList>
            <person name="Fan W."/>
            <person name="Wang S."/>
            <person name="Wang H."/>
            <person name="Wang A."/>
            <person name="Jiang F."/>
            <person name="Liu H."/>
            <person name="Zhao H."/>
            <person name="Xu D."/>
            <person name="Zhang Y."/>
        </authorList>
    </citation>
    <scope>NUCLEOTIDE SEQUENCE [LARGE SCALE GENOMIC DNA]</scope>
    <source>
        <strain evidence="2">cv. Niubang</strain>
    </source>
</reference>